<feature type="domain" description="Large ribosomal subunit protein uL5 C-terminal" evidence="8">
    <location>
        <begin position="87"/>
        <end position="178"/>
    </location>
</feature>
<name>A0A1F6G6M9_9BACT</name>
<evidence type="ECO:0000256" key="2">
    <source>
        <dbReference type="ARBA" id="ARBA00022980"/>
    </source>
</evidence>
<dbReference type="FunFam" id="3.30.1440.10:FF:000001">
    <property type="entry name" value="50S ribosomal protein L5"/>
    <property type="match status" value="1"/>
</dbReference>
<dbReference type="STRING" id="1798533.A2609_00770"/>
<dbReference type="InterPro" id="IPR020930">
    <property type="entry name" value="Ribosomal_uL5_bac-type"/>
</dbReference>
<dbReference type="InterPro" id="IPR022803">
    <property type="entry name" value="Ribosomal_uL5_dom_sf"/>
</dbReference>
<evidence type="ECO:0000259" key="7">
    <source>
        <dbReference type="Pfam" id="PF00281"/>
    </source>
</evidence>
<dbReference type="HAMAP" id="MF_01333_B">
    <property type="entry name" value="Ribosomal_uL5_B"/>
    <property type="match status" value="1"/>
</dbReference>
<evidence type="ECO:0000256" key="1">
    <source>
        <dbReference type="ARBA" id="ARBA00008553"/>
    </source>
</evidence>
<organism evidence="9 10">
    <name type="scientific">Candidatus Kaiserbacteria bacterium RIFOXYD1_FULL_47_14</name>
    <dbReference type="NCBI Taxonomy" id="1798533"/>
    <lineage>
        <taxon>Bacteria</taxon>
        <taxon>Candidatus Kaiseribacteriota</taxon>
    </lineage>
</organism>
<dbReference type="InterPro" id="IPR002132">
    <property type="entry name" value="Ribosomal_uL5"/>
</dbReference>
<evidence type="ECO:0000256" key="5">
    <source>
        <dbReference type="HAMAP-Rule" id="MF_01333"/>
    </source>
</evidence>
<dbReference type="SUPFAM" id="SSF55282">
    <property type="entry name" value="RL5-like"/>
    <property type="match status" value="1"/>
</dbReference>
<keyword evidence="3 5" id="KW-0687">Ribonucleoprotein</keyword>
<keyword evidence="2 5" id="KW-0689">Ribosomal protein</keyword>
<dbReference type="Pfam" id="PF00673">
    <property type="entry name" value="Ribosomal_L5_C"/>
    <property type="match status" value="1"/>
</dbReference>
<dbReference type="NCBIfam" id="NF000585">
    <property type="entry name" value="PRK00010.1"/>
    <property type="match status" value="1"/>
</dbReference>
<evidence type="ECO:0000256" key="4">
    <source>
        <dbReference type="ARBA" id="ARBA00035245"/>
    </source>
</evidence>
<evidence type="ECO:0000259" key="8">
    <source>
        <dbReference type="Pfam" id="PF00673"/>
    </source>
</evidence>
<keyword evidence="5" id="KW-0699">rRNA-binding</keyword>
<keyword evidence="5" id="KW-0820">tRNA-binding</keyword>
<dbReference type="Pfam" id="PF00281">
    <property type="entry name" value="Ribosomal_L5"/>
    <property type="match status" value="1"/>
</dbReference>
<comment type="caution">
    <text evidence="9">The sequence shown here is derived from an EMBL/GenBank/DDBJ whole genome shotgun (WGS) entry which is preliminary data.</text>
</comment>
<dbReference type="GO" id="GO:0005840">
    <property type="term" value="C:ribosome"/>
    <property type="evidence" value="ECO:0007669"/>
    <property type="project" value="UniProtKB-KW"/>
</dbReference>
<proteinExistence type="inferred from homology"/>
<feature type="domain" description="Large ribosomal subunit protein uL5 N-terminal" evidence="7">
    <location>
        <begin position="28"/>
        <end position="82"/>
    </location>
</feature>
<dbReference type="GO" id="GO:1990904">
    <property type="term" value="C:ribonucleoprotein complex"/>
    <property type="evidence" value="ECO:0007669"/>
    <property type="project" value="UniProtKB-KW"/>
</dbReference>
<evidence type="ECO:0000313" key="10">
    <source>
        <dbReference type="Proteomes" id="UP000176867"/>
    </source>
</evidence>
<reference evidence="9 10" key="1">
    <citation type="journal article" date="2016" name="Nat. Commun.">
        <title>Thousands of microbial genomes shed light on interconnected biogeochemical processes in an aquifer system.</title>
        <authorList>
            <person name="Anantharaman K."/>
            <person name="Brown C.T."/>
            <person name="Hug L.A."/>
            <person name="Sharon I."/>
            <person name="Castelle C.J."/>
            <person name="Probst A.J."/>
            <person name="Thomas B.C."/>
            <person name="Singh A."/>
            <person name="Wilkins M.J."/>
            <person name="Karaoz U."/>
            <person name="Brodie E.L."/>
            <person name="Williams K.H."/>
            <person name="Hubbard S.S."/>
            <person name="Banfield J.F."/>
        </authorList>
    </citation>
    <scope>NUCLEOTIDE SEQUENCE [LARGE SCALE GENOMIC DNA]</scope>
</reference>
<dbReference type="PIRSF" id="PIRSF002161">
    <property type="entry name" value="Ribosomal_L5"/>
    <property type="match status" value="1"/>
</dbReference>
<dbReference type="Proteomes" id="UP000176867">
    <property type="component" value="Unassembled WGS sequence"/>
</dbReference>
<keyword evidence="5" id="KW-0694">RNA-binding</keyword>
<comment type="function">
    <text evidence="5">This is 1 of the proteins that bind and probably mediate the attachment of the 5S RNA into the large ribosomal subunit, where it forms part of the central protuberance. In the 70S ribosome it contacts protein S13 of the 30S subunit (bridge B1b), connecting the 2 subunits; this bridge is implicated in subunit movement. Contacts the P site tRNA; the 5S rRNA and some of its associated proteins might help stabilize positioning of ribosome-bound tRNAs.</text>
</comment>
<comment type="subunit">
    <text evidence="5">Part of the 50S ribosomal subunit; part of the 5S rRNA/L5/L18/L25 subcomplex. Contacts the 5S rRNA and the P site tRNA. Forms a bridge to the 30S subunit in the 70S ribosome.</text>
</comment>
<dbReference type="InterPro" id="IPR031310">
    <property type="entry name" value="Ribosomal_uL5_N"/>
</dbReference>
<sequence>MSTSTSITKQRQKTAYQALAETFGYTSTMQGPRIVKVIVSSGVGKKRDKKQLELIENRLAKITGQKPSARAAKTSIAAFKVREGDTVGLQVTMRGARAYDFVDKLIHIALPRTRDFRGLKAGAIDDMGNFTIGLKDHTIFPETSDEDLKDVFGFAVTIVTTAKSKAEAEAFLRHLGMPLIVEASKK</sequence>
<accession>A0A1F6G6M9</accession>
<evidence type="ECO:0000256" key="6">
    <source>
        <dbReference type="RuleBase" id="RU003930"/>
    </source>
</evidence>
<evidence type="ECO:0000313" key="9">
    <source>
        <dbReference type="EMBL" id="OGG93769.1"/>
    </source>
</evidence>
<dbReference type="InterPro" id="IPR031309">
    <property type="entry name" value="Ribosomal_uL5_C"/>
</dbReference>
<gene>
    <name evidence="5" type="primary">rplE</name>
    <name evidence="9" type="ORF">A2609_00770</name>
</gene>
<evidence type="ECO:0000256" key="3">
    <source>
        <dbReference type="ARBA" id="ARBA00023274"/>
    </source>
</evidence>
<dbReference type="GO" id="GO:0003735">
    <property type="term" value="F:structural constituent of ribosome"/>
    <property type="evidence" value="ECO:0007669"/>
    <property type="project" value="InterPro"/>
</dbReference>
<dbReference type="Gene3D" id="3.30.1440.10">
    <property type="match status" value="1"/>
</dbReference>
<dbReference type="GO" id="GO:0006412">
    <property type="term" value="P:translation"/>
    <property type="evidence" value="ECO:0007669"/>
    <property type="project" value="UniProtKB-UniRule"/>
</dbReference>
<comment type="similarity">
    <text evidence="1 5 6">Belongs to the universal ribosomal protein uL5 family.</text>
</comment>
<dbReference type="GO" id="GO:0000049">
    <property type="term" value="F:tRNA binding"/>
    <property type="evidence" value="ECO:0007669"/>
    <property type="project" value="UniProtKB-UniRule"/>
</dbReference>
<dbReference type="AlphaFoldDB" id="A0A1F6G6M9"/>
<protein>
    <recommendedName>
        <fullName evidence="4 5">Large ribosomal subunit protein uL5</fullName>
    </recommendedName>
</protein>
<dbReference type="PANTHER" id="PTHR11994">
    <property type="entry name" value="60S RIBOSOMAL PROTEIN L11-RELATED"/>
    <property type="match status" value="1"/>
</dbReference>
<dbReference type="EMBL" id="MFMU01000004">
    <property type="protein sequence ID" value="OGG93769.1"/>
    <property type="molecule type" value="Genomic_DNA"/>
</dbReference>
<dbReference type="GO" id="GO:0019843">
    <property type="term" value="F:rRNA binding"/>
    <property type="evidence" value="ECO:0007669"/>
    <property type="project" value="UniProtKB-UniRule"/>
</dbReference>